<accession>A0A4P1RMD6</accession>
<sequence>MEKNKDASCGNKVKPQVTNLESWKLAMNTNMQFSAGIDDGSHDSSLPMSNEKKRFREDVTKKGIMGPLITPRVETKDTQKTMQTRDGPRGKMMTREPEGDVASKMGDGSVSPTQLTTIGGYRYTQHSDAIGVGTNSVFFGKQGHPLDPGEGAWSITKPNTSI</sequence>
<gene>
    <name evidence="2" type="ORF">TanjilG_21277</name>
</gene>
<dbReference type="Proteomes" id="UP000188354">
    <property type="component" value="Chromosome LG04"/>
</dbReference>
<dbReference type="AlphaFoldDB" id="A0A4P1RMD6"/>
<dbReference type="Gramene" id="OIW14137">
    <property type="protein sequence ID" value="OIW14137"/>
    <property type="gene ID" value="TanjilG_21277"/>
</dbReference>
<organism evidence="2 3">
    <name type="scientific">Lupinus angustifolius</name>
    <name type="common">Narrow-leaved blue lupine</name>
    <dbReference type="NCBI Taxonomy" id="3871"/>
    <lineage>
        <taxon>Eukaryota</taxon>
        <taxon>Viridiplantae</taxon>
        <taxon>Streptophyta</taxon>
        <taxon>Embryophyta</taxon>
        <taxon>Tracheophyta</taxon>
        <taxon>Spermatophyta</taxon>
        <taxon>Magnoliopsida</taxon>
        <taxon>eudicotyledons</taxon>
        <taxon>Gunneridae</taxon>
        <taxon>Pentapetalae</taxon>
        <taxon>rosids</taxon>
        <taxon>fabids</taxon>
        <taxon>Fabales</taxon>
        <taxon>Fabaceae</taxon>
        <taxon>Papilionoideae</taxon>
        <taxon>50 kb inversion clade</taxon>
        <taxon>genistoids sensu lato</taxon>
        <taxon>core genistoids</taxon>
        <taxon>Genisteae</taxon>
        <taxon>Lupinus</taxon>
    </lineage>
</organism>
<feature type="region of interest" description="Disordered" evidence="1">
    <location>
        <begin position="54"/>
        <end position="111"/>
    </location>
</feature>
<evidence type="ECO:0000313" key="2">
    <source>
        <dbReference type="EMBL" id="OIW14137.1"/>
    </source>
</evidence>
<keyword evidence="3" id="KW-1185">Reference proteome</keyword>
<protein>
    <submittedName>
        <fullName evidence="2">Uncharacterized protein</fullName>
    </submittedName>
</protein>
<evidence type="ECO:0000256" key="1">
    <source>
        <dbReference type="SAM" id="MobiDB-lite"/>
    </source>
</evidence>
<proteinExistence type="predicted"/>
<evidence type="ECO:0000313" key="3">
    <source>
        <dbReference type="Proteomes" id="UP000188354"/>
    </source>
</evidence>
<feature type="compositionally biased region" description="Basic and acidic residues" evidence="1">
    <location>
        <begin position="86"/>
        <end position="98"/>
    </location>
</feature>
<reference evidence="2 3" key="1">
    <citation type="journal article" date="2017" name="Plant Biotechnol. J.">
        <title>A comprehensive draft genome sequence for lupin (Lupinus angustifolius), an emerging health food: insights into plant-microbe interactions and legume evolution.</title>
        <authorList>
            <person name="Hane J.K."/>
            <person name="Ming Y."/>
            <person name="Kamphuis L.G."/>
            <person name="Nelson M.N."/>
            <person name="Garg G."/>
            <person name="Atkins C.A."/>
            <person name="Bayer P.E."/>
            <person name="Bravo A."/>
            <person name="Bringans S."/>
            <person name="Cannon S."/>
            <person name="Edwards D."/>
            <person name="Foley R."/>
            <person name="Gao L.L."/>
            <person name="Harrison M.J."/>
            <person name="Huang W."/>
            <person name="Hurgobin B."/>
            <person name="Li S."/>
            <person name="Liu C.W."/>
            <person name="McGrath A."/>
            <person name="Morahan G."/>
            <person name="Murray J."/>
            <person name="Weller J."/>
            <person name="Jian J."/>
            <person name="Singh K.B."/>
        </authorList>
    </citation>
    <scope>NUCLEOTIDE SEQUENCE [LARGE SCALE GENOMIC DNA]</scope>
    <source>
        <strain evidence="3">cv. Tanjil</strain>
        <tissue evidence="2">Whole plant</tissue>
    </source>
</reference>
<name>A0A4P1RMD6_LUPAN</name>
<dbReference type="EMBL" id="CM007364">
    <property type="protein sequence ID" value="OIW14137.1"/>
    <property type="molecule type" value="Genomic_DNA"/>
</dbReference>